<name>A0A224YBW8_9ACAR</name>
<protein>
    <submittedName>
        <fullName evidence="3">Pancreatic trypsin inhibitor</fullName>
    </submittedName>
</protein>
<accession>A0A224YBW8</accession>
<dbReference type="Gene3D" id="4.10.410.10">
    <property type="entry name" value="Pancreatic trypsin inhibitor Kunitz domain"/>
    <property type="match status" value="1"/>
</dbReference>
<feature type="compositionally biased region" description="Basic and acidic residues" evidence="1">
    <location>
        <begin position="252"/>
        <end position="262"/>
    </location>
</feature>
<dbReference type="InterPro" id="IPR036880">
    <property type="entry name" value="Kunitz_BPTI_sf"/>
</dbReference>
<evidence type="ECO:0000256" key="2">
    <source>
        <dbReference type="SAM" id="SignalP"/>
    </source>
</evidence>
<reference evidence="3" key="1">
    <citation type="journal article" date="2017" name="Parasit. Vectors">
        <title>Sialotranscriptomics of Rhipicephalus zambeziensis reveals intricate expression profiles of secretory proteins and suggests tight temporal transcriptional regulation during blood-feeding.</title>
        <authorList>
            <person name="de Castro M.H."/>
            <person name="de Klerk D."/>
            <person name="Pienaar R."/>
            <person name="Rees D.J.G."/>
            <person name="Mans B.J."/>
        </authorList>
    </citation>
    <scope>NUCLEOTIDE SEQUENCE</scope>
    <source>
        <tissue evidence="3">Salivary glands</tissue>
    </source>
</reference>
<feature type="compositionally biased region" description="Polar residues" evidence="1">
    <location>
        <begin position="263"/>
        <end position="287"/>
    </location>
</feature>
<keyword evidence="2" id="KW-0732">Signal</keyword>
<feature type="chain" id="PRO_5012533424" evidence="2">
    <location>
        <begin position="22"/>
        <end position="287"/>
    </location>
</feature>
<evidence type="ECO:0000313" key="3">
    <source>
        <dbReference type="EMBL" id="MAA11763.1"/>
    </source>
</evidence>
<feature type="signal peptide" evidence="2">
    <location>
        <begin position="1"/>
        <end position="21"/>
    </location>
</feature>
<dbReference type="EMBL" id="GFPF01000617">
    <property type="protein sequence ID" value="MAA11763.1"/>
    <property type="molecule type" value="Transcribed_RNA"/>
</dbReference>
<proteinExistence type="predicted"/>
<sequence length="287" mass="32560">MSCARALCIVLSASFLALHLASPLRKGTQKLHKRCLTETTVEGCETILLSWSYNNETNECEKGFVCHECPNRFDTFGDCFDACRTVSTTTKKPKPQGKPWHSKPKRKPWHRGCKYWLMHGACCQAVWLDFEKSYWGNRRRVLVYTGCRHDMYRVFAYDFSALRCHELKKRPRGQGELPNKNEFEALRDRKRGCPGKTSRPPDAQPALSTKPAISNKPPKQTIPKQSTKPLTRPLTSIQKKSLSLTVQNEASKPAKENNHDKQASPNQQTNSPKHALQTLQNGAVPNV</sequence>
<dbReference type="AlphaFoldDB" id="A0A224YBW8"/>
<evidence type="ECO:0000256" key="1">
    <source>
        <dbReference type="SAM" id="MobiDB-lite"/>
    </source>
</evidence>
<dbReference type="GO" id="GO:0004867">
    <property type="term" value="F:serine-type endopeptidase inhibitor activity"/>
    <property type="evidence" value="ECO:0007669"/>
    <property type="project" value="InterPro"/>
</dbReference>
<organism evidence="3">
    <name type="scientific">Rhipicephalus zambeziensis</name>
    <dbReference type="NCBI Taxonomy" id="60191"/>
    <lineage>
        <taxon>Eukaryota</taxon>
        <taxon>Metazoa</taxon>
        <taxon>Ecdysozoa</taxon>
        <taxon>Arthropoda</taxon>
        <taxon>Chelicerata</taxon>
        <taxon>Arachnida</taxon>
        <taxon>Acari</taxon>
        <taxon>Parasitiformes</taxon>
        <taxon>Ixodida</taxon>
        <taxon>Ixodoidea</taxon>
        <taxon>Ixodidae</taxon>
        <taxon>Rhipicephalinae</taxon>
        <taxon>Rhipicephalus</taxon>
        <taxon>Rhipicephalus</taxon>
    </lineage>
</organism>
<feature type="region of interest" description="Disordered" evidence="1">
    <location>
        <begin position="171"/>
        <end position="287"/>
    </location>
</feature>
<dbReference type="SUPFAM" id="SSF57362">
    <property type="entry name" value="BPTI-like"/>
    <property type="match status" value="1"/>
</dbReference>
<feature type="compositionally biased region" description="Polar residues" evidence="1">
    <location>
        <begin position="222"/>
        <end position="250"/>
    </location>
</feature>